<name>A0A0B4XBW3_9HYPH</name>
<dbReference type="GO" id="GO:0015171">
    <property type="term" value="F:amino acid transmembrane transporter activity"/>
    <property type="evidence" value="ECO:0007669"/>
    <property type="project" value="TreeGrafter"/>
</dbReference>
<keyword evidence="2" id="KW-1003">Cell membrane</keyword>
<dbReference type="Pfam" id="PF01810">
    <property type="entry name" value="LysE"/>
    <property type="match status" value="1"/>
</dbReference>
<geneLocation type="plasmid" evidence="7 8">
    <name>pRgalR602c</name>
</geneLocation>
<proteinExistence type="predicted"/>
<gene>
    <name evidence="7" type="ORF">RGR602_PC00551</name>
</gene>
<reference evidence="7 8" key="1">
    <citation type="submission" date="2013-11" db="EMBL/GenBank/DDBJ databases">
        <title>Complete genome sequence of Rhizobium gallicum bv. gallicum R602.</title>
        <authorList>
            <person name="Bustos P."/>
            <person name="Santamaria R.I."/>
            <person name="Lozano L."/>
            <person name="Acosta J.L."/>
            <person name="Ormeno-Orrillo E."/>
            <person name="Rogel M.A."/>
            <person name="Romero D."/>
            <person name="Cevallos M.A."/>
            <person name="Martinez-Romero E."/>
            <person name="Gonzalez V."/>
        </authorList>
    </citation>
    <scope>NUCLEOTIDE SEQUENCE [LARGE SCALE GENOMIC DNA]</scope>
    <source>
        <strain evidence="7 8">R602</strain>
        <plasmid evidence="7 8">pRgalR602c</plasmid>
    </source>
</reference>
<feature type="transmembrane region" description="Helical" evidence="6">
    <location>
        <begin position="118"/>
        <end position="138"/>
    </location>
</feature>
<keyword evidence="7" id="KW-0614">Plasmid</keyword>
<protein>
    <submittedName>
        <fullName evidence="7">LysE family amino acid efflux protein</fullName>
    </submittedName>
</protein>
<keyword evidence="4 6" id="KW-1133">Transmembrane helix</keyword>
<evidence type="ECO:0000256" key="6">
    <source>
        <dbReference type="SAM" id="Phobius"/>
    </source>
</evidence>
<dbReference type="GO" id="GO:0005886">
    <property type="term" value="C:plasma membrane"/>
    <property type="evidence" value="ECO:0007669"/>
    <property type="project" value="UniProtKB-SubCell"/>
</dbReference>
<feature type="transmembrane region" description="Helical" evidence="6">
    <location>
        <begin position="6"/>
        <end position="28"/>
    </location>
</feature>
<dbReference type="HOGENOM" id="CLU_079569_2_1_5"/>
<keyword evidence="8" id="KW-1185">Reference proteome</keyword>
<evidence type="ECO:0000313" key="7">
    <source>
        <dbReference type="EMBL" id="AJD44591.1"/>
    </source>
</evidence>
<feature type="transmembrane region" description="Helical" evidence="6">
    <location>
        <begin position="150"/>
        <end position="176"/>
    </location>
</feature>
<organism evidence="7 8">
    <name type="scientific">Rhizobium gallicum bv. gallicum R602sp</name>
    <dbReference type="NCBI Taxonomy" id="1041138"/>
    <lineage>
        <taxon>Bacteria</taxon>
        <taxon>Pseudomonadati</taxon>
        <taxon>Pseudomonadota</taxon>
        <taxon>Alphaproteobacteria</taxon>
        <taxon>Hyphomicrobiales</taxon>
        <taxon>Rhizobiaceae</taxon>
        <taxon>Rhizobium/Agrobacterium group</taxon>
        <taxon>Rhizobium</taxon>
    </lineage>
</organism>
<evidence type="ECO:0000313" key="8">
    <source>
        <dbReference type="Proteomes" id="UP000031368"/>
    </source>
</evidence>
<dbReference type="PANTHER" id="PTHR30086:SF20">
    <property type="entry name" value="ARGININE EXPORTER PROTEIN ARGO-RELATED"/>
    <property type="match status" value="1"/>
</dbReference>
<comment type="subcellular location">
    <subcellularLocation>
        <location evidence="1">Cell membrane</location>
        <topology evidence="1">Multi-pass membrane protein</topology>
    </subcellularLocation>
</comment>
<accession>A0A0B4XBW3</accession>
<evidence type="ECO:0000256" key="1">
    <source>
        <dbReference type="ARBA" id="ARBA00004651"/>
    </source>
</evidence>
<dbReference type="InterPro" id="IPR001123">
    <property type="entry name" value="LeuE-type"/>
</dbReference>
<dbReference type="PANTHER" id="PTHR30086">
    <property type="entry name" value="ARGININE EXPORTER PROTEIN ARGO"/>
    <property type="match status" value="1"/>
</dbReference>
<keyword evidence="3 6" id="KW-0812">Transmembrane</keyword>
<dbReference type="EMBL" id="CP006880">
    <property type="protein sequence ID" value="AJD44591.1"/>
    <property type="molecule type" value="Genomic_DNA"/>
</dbReference>
<feature type="transmembrane region" description="Helical" evidence="6">
    <location>
        <begin position="40"/>
        <end position="64"/>
    </location>
</feature>
<dbReference type="RefSeq" id="WP_040114922.1">
    <property type="nucleotide sequence ID" value="NZ_CP006880.1"/>
</dbReference>
<evidence type="ECO:0000256" key="3">
    <source>
        <dbReference type="ARBA" id="ARBA00022692"/>
    </source>
</evidence>
<dbReference type="Proteomes" id="UP000031368">
    <property type="component" value="Plasmid pRgalR602c"/>
</dbReference>
<sequence length="209" mass="21759">MFAMETIASFVLASSLVILVPGPATFFVMGQAGRGMGAAAGGIAGIVVGDIVLITCAGLGFAALVAQWPFLIDAIKVLGSAYVAYIGIGLIRQSLSSQGSMDKSGQVLPPRHQFAKGIALTLSNPKPIIFFAGFFPAFLPLGQQPTLFGFYALGAIFQIVNLCYFAALTLLVRLFSRSLSRAVFQGSPLNLLSGIALLVCSGILLATLL</sequence>
<evidence type="ECO:0000256" key="2">
    <source>
        <dbReference type="ARBA" id="ARBA00022475"/>
    </source>
</evidence>
<evidence type="ECO:0000256" key="5">
    <source>
        <dbReference type="ARBA" id="ARBA00023136"/>
    </source>
</evidence>
<keyword evidence="5 6" id="KW-0472">Membrane</keyword>
<feature type="transmembrane region" description="Helical" evidence="6">
    <location>
        <begin position="188"/>
        <end position="208"/>
    </location>
</feature>
<dbReference type="KEGG" id="rga:RGR602_PC00551"/>
<dbReference type="AlphaFoldDB" id="A0A0B4XBW3"/>
<evidence type="ECO:0000256" key="4">
    <source>
        <dbReference type="ARBA" id="ARBA00022989"/>
    </source>
</evidence>